<feature type="domain" description="FAD-binding FR-type" evidence="9">
    <location>
        <begin position="39"/>
        <end position="141"/>
    </location>
</feature>
<evidence type="ECO:0000256" key="1">
    <source>
        <dbReference type="ARBA" id="ARBA00001974"/>
    </source>
</evidence>
<keyword evidence="3 7" id="KW-0285">Flavoprotein</keyword>
<dbReference type="InterPro" id="IPR001709">
    <property type="entry name" value="Flavoprot_Pyr_Nucl_cyt_Rdtase"/>
</dbReference>
<gene>
    <name evidence="10" type="primary">ORF91677</name>
</gene>
<evidence type="ECO:0000256" key="3">
    <source>
        <dbReference type="ARBA" id="ARBA00022630"/>
    </source>
</evidence>
<dbReference type="PANTHER" id="PTHR19370:SF184">
    <property type="entry name" value="NADH-CYTOCHROME B5 REDUCTASE-LIKE"/>
    <property type="match status" value="1"/>
</dbReference>
<proteinExistence type="inferred from homology"/>
<dbReference type="InterPro" id="IPR017927">
    <property type="entry name" value="FAD-bd_FR_type"/>
</dbReference>
<comment type="similarity">
    <text evidence="2 8">Belongs to the flavoprotein pyridine nucleotide cytochrome reductase family.</text>
</comment>
<organism evidence="10">
    <name type="scientific">Arion vulgaris</name>
    <dbReference type="NCBI Taxonomy" id="1028688"/>
    <lineage>
        <taxon>Eukaryota</taxon>
        <taxon>Metazoa</taxon>
        <taxon>Spiralia</taxon>
        <taxon>Lophotrochozoa</taxon>
        <taxon>Mollusca</taxon>
        <taxon>Gastropoda</taxon>
        <taxon>Heterobranchia</taxon>
        <taxon>Euthyneura</taxon>
        <taxon>Panpulmonata</taxon>
        <taxon>Eupulmonata</taxon>
        <taxon>Stylommatophora</taxon>
        <taxon>Helicina</taxon>
        <taxon>Arionoidea</taxon>
        <taxon>Arionidae</taxon>
        <taxon>Arion</taxon>
    </lineage>
</organism>
<feature type="binding site" evidence="7">
    <location>
        <position position="117"/>
    </location>
    <ligand>
        <name>FAD</name>
        <dbReference type="ChEBI" id="CHEBI:57692"/>
    </ligand>
</feature>
<dbReference type="Pfam" id="PF00175">
    <property type="entry name" value="NAD_binding_1"/>
    <property type="match status" value="1"/>
</dbReference>
<feature type="binding site" evidence="7">
    <location>
        <position position="107"/>
    </location>
    <ligand>
        <name>FAD</name>
        <dbReference type="ChEBI" id="CHEBI:57692"/>
    </ligand>
</feature>
<reference evidence="10" key="1">
    <citation type="submission" date="2014-12" db="EMBL/GenBank/DDBJ databases">
        <title>Insight into the proteome of Arion vulgaris.</title>
        <authorList>
            <person name="Aradska J."/>
            <person name="Bulat T."/>
            <person name="Smidak R."/>
            <person name="Sarate P."/>
            <person name="Gangsoo J."/>
            <person name="Sialana F."/>
            <person name="Bilban M."/>
            <person name="Lubec G."/>
        </authorList>
    </citation>
    <scope>NUCLEOTIDE SEQUENCE</scope>
    <source>
        <tissue evidence="10">Skin</tissue>
    </source>
</reference>
<keyword evidence="4 7" id="KW-0274">FAD</keyword>
<dbReference type="PROSITE" id="PS51384">
    <property type="entry name" value="FAD_FR"/>
    <property type="match status" value="1"/>
</dbReference>
<dbReference type="AlphaFoldDB" id="A0A0B7A1U7"/>
<dbReference type="Gene3D" id="3.40.50.80">
    <property type="entry name" value="Nucleotide-binding domain of ferredoxin-NADP reductase (FNR) module"/>
    <property type="match status" value="1"/>
</dbReference>
<dbReference type="PANTHER" id="PTHR19370">
    <property type="entry name" value="NADH-CYTOCHROME B5 REDUCTASE"/>
    <property type="match status" value="1"/>
</dbReference>
<comment type="cofactor">
    <cofactor evidence="1 7 8">
        <name>FAD</name>
        <dbReference type="ChEBI" id="CHEBI:57692"/>
    </cofactor>
</comment>
<accession>A0A0B7A1U7</accession>
<evidence type="ECO:0000256" key="7">
    <source>
        <dbReference type="PIRSR" id="PIRSR601834-1"/>
    </source>
</evidence>
<dbReference type="PRINTS" id="PR00406">
    <property type="entry name" value="CYTB5RDTASE"/>
</dbReference>
<protein>
    <recommendedName>
        <fullName evidence="8">NADH-cytochrome b5 reductase</fullName>
        <ecNumber evidence="8">1.6.2.2</ecNumber>
    </recommendedName>
</protein>
<dbReference type="InterPro" id="IPR001433">
    <property type="entry name" value="OxRdtase_FAD/NAD-bd"/>
</dbReference>
<dbReference type="Gene3D" id="2.40.30.10">
    <property type="entry name" value="Translation factors"/>
    <property type="match status" value="1"/>
</dbReference>
<dbReference type="CDD" id="cd06183">
    <property type="entry name" value="cyt_b5_reduct_like"/>
    <property type="match status" value="1"/>
</dbReference>
<dbReference type="InterPro" id="IPR017938">
    <property type="entry name" value="Riboflavin_synthase-like_b-brl"/>
</dbReference>
<evidence type="ECO:0000256" key="8">
    <source>
        <dbReference type="RuleBase" id="RU361226"/>
    </source>
</evidence>
<sequence length="279" mass="32062">MDIYREDLALWEEECKLLHAGLSRDDSTQEEQVQILHPTQYAYFPIEDIKQEAVDCVRIRCGLAKNQTLGLSLGQHIIVRSSVLGPSLTRQYTPISPLDAKGYFELVIKVYMEGRMSQRVAMWKVGDKLEARGPAGHLSYVRNKFRRILMICAGTGIAPMCQIISSVLADPAEETYLRLVYGCHTYQHIVAQEEIDEWKKFWNFSCLYVLSQEPDVPSYRYKIGDDIYRGRIKKNIIHRELDGRTDGTFVLVCGTWSFDADVVSYLKELGVPETNVHRY</sequence>
<dbReference type="EC" id="1.6.2.2" evidence="8"/>
<dbReference type="SUPFAM" id="SSF52343">
    <property type="entry name" value="Ferredoxin reductase-like, C-terminal NADP-linked domain"/>
    <property type="match status" value="1"/>
</dbReference>
<dbReference type="Pfam" id="PF00970">
    <property type="entry name" value="FAD_binding_6"/>
    <property type="match status" value="1"/>
</dbReference>
<feature type="binding site" evidence="7">
    <location>
        <position position="116"/>
    </location>
    <ligand>
        <name>FAD</name>
        <dbReference type="ChEBI" id="CHEBI:57692"/>
    </ligand>
</feature>
<evidence type="ECO:0000259" key="9">
    <source>
        <dbReference type="PROSITE" id="PS51384"/>
    </source>
</evidence>
<evidence type="ECO:0000313" key="10">
    <source>
        <dbReference type="EMBL" id="CEK74582.1"/>
    </source>
</evidence>
<name>A0A0B7A1U7_9EUPU</name>
<evidence type="ECO:0000256" key="4">
    <source>
        <dbReference type="ARBA" id="ARBA00022827"/>
    </source>
</evidence>
<keyword evidence="6 8" id="KW-0520">NAD</keyword>
<dbReference type="EMBL" id="HACG01027717">
    <property type="protein sequence ID" value="CEK74582.1"/>
    <property type="molecule type" value="Transcribed_RNA"/>
</dbReference>
<feature type="binding site" evidence="7">
    <location>
        <position position="109"/>
    </location>
    <ligand>
        <name>FAD</name>
        <dbReference type="ChEBI" id="CHEBI:57692"/>
    </ligand>
</feature>
<evidence type="ECO:0000256" key="2">
    <source>
        <dbReference type="ARBA" id="ARBA00006105"/>
    </source>
</evidence>
<dbReference type="InterPro" id="IPR039261">
    <property type="entry name" value="FNR_nucleotide-bd"/>
</dbReference>
<dbReference type="InterPro" id="IPR008333">
    <property type="entry name" value="Cbr1-like_FAD-bd_dom"/>
</dbReference>
<comment type="catalytic activity">
    <reaction evidence="8">
        <text>2 Fe(III)-[cytochrome b5] + NADH = 2 Fe(II)-[cytochrome b5] + NAD(+) + H(+)</text>
        <dbReference type="Rhea" id="RHEA:46680"/>
        <dbReference type="Rhea" id="RHEA-COMP:10438"/>
        <dbReference type="Rhea" id="RHEA-COMP:10439"/>
        <dbReference type="ChEBI" id="CHEBI:15378"/>
        <dbReference type="ChEBI" id="CHEBI:29033"/>
        <dbReference type="ChEBI" id="CHEBI:29034"/>
        <dbReference type="ChEBI" id="CHEBI:57540"/>
        <dbReference type="ChEBI" id="CHEBI:57945"/>
        <dbReference type="EC" id="1.6.2.2"/>
    </reaction>
</comment>
<keyword evidence="5 8" id="KW-0560">Oxidoreductase</keyword>
<dbReference type="SUPFAM" id="SSF63380">
    <property type="entry name" value="Riboflavin synthase domain-like"/>
    <property type="match status" value="1"/>
</dbReference>
<evidence type="ECO:0000256" key="6">
    <source>
        <dbReference type="ARBA" id="ARBA00023027"/>
    </source>
</evidence>
<dbReference type="PRINTS" id="PR00371">
    <property type="entry name" value="FPNCR"/>
</dbReference>
<evidence type="ECO:0000256" key="5">
    <source>
        <dbReference type="ARBA" id="ARBA00023002"/>
    </source>
</evidence>
<dbReference type="GO" id="GO:0090524">
    <property type="term" value="F:cytochrome-b5 reductase activity, acting on NADH"/>
    <property type="evidence" value="ECO:0007669"/>
    <property type="project" value="UniProtKB-EC"/>
</dbReference>
<dbReference type="InterPro" id="IPR001834">
    <property type="entry name" value="CBR-like"/>
</dbReference>
<feature type="binding site" evidence="7">
    <location>
        <position position="92"/>
    </location>
    <ligand>
        <name>FAD</name>
        <dbReference type="ChEBI" id="CHEBI:57692"/>
    </ligand>
</feature>
<feature type="binding site" evidence="7">
    <location>
        <position position="90"/>
    </location>
    <ligand>
        <name>FAD</name>
        <dbReference type="ChEBI" id="CHEBI:57692"/>
    </ligand>
</feature>